<evidence type="ECO:0000313" key="4">
    <source>
        <dbReference type="Proteomes" id="UP000078561"/>
    </source>
</evidence>
<dbReference type="AlphaFoldDB" id="A0A168MJ53"/>
<evidence type="ECO:0000313" key="3">
    <source>
        <dbReference type="EMBL" id="SAL98617.1"/>
    </source>
</evidence>
<feature type="domain" description="Ribonucleases P/MRP subunit Pop8-like" evidence="2">
    <location>
        <begin position="24"/>
        <end position="98"/>
    </location>
</feature>
<proteinExistence type="predicted"/>
<dbReference type="InterPro" id="IPR038085">
    <property type="entry name" value="Rnp2-like_sf"/>
</dbReference>
<evidence type="ECO:0000259" key="2">
    <source>
        <dbReference type="Pfam" id="PF20976"/>
    </source>
</evidence>
<dbReference type="OrthoDB" id="2262258at2759"/>
<keyword evidence="4" id="KW-1185">Reference proteome</keyword>
<name>A0A168MJ53_ABSGL</name>
<dbReference type="InParanoid" id="A0A168MJ53"/>
<dbReference type="Pfam" id="PF20976">
    <property type="entry name" value="Pop8"/>
    <property type="match status" value="1"/>
</dbReference>
<dbReference type="Proteomes" id="UP000078561">
    <property type="component" value="Unassembled WGS sequence"/>
</dbReference>
<dbReference type="Gene3D" id="3.30.70.3250">
    <property type="entry name" value="Ribonuclease P, Pop5 subunit"/>
    <property type="match status" value="1"/>
</dbReference>
<evidence type="ECO:0000256" key="1">
    <source>
        <dbReference type="ARBA" id="ARBA00022694"/>
    </source>
</evidence>
<dbReference type="GO" id="GO:1902555">
    <property type="term" value="C:endoribonuclease complex"/>
    <property type="evidence" value="ECO:0007669"/>
    <property type="project" value="UniProtKB-ARBA"/>
</dbReference>
<gene>
    <name evidence="3" type="primary">ABSGL_04172.1 scaffold 5169</name>
</gene>
<dbReference type="STRING" id="4829.A0A168MJ53"/>
<keyword evidence="1" id="KW-0819">tRNA processing</keyword>
<reference evidence="3" key="1">
    <citation type="submission" date="2016-04" db="EMBL/GenBank/DDBJ databases">
        <authorList>
            <person name="Evans L.H."/>
            <person name="Alamgir A."/>
            <person name="Owens N."/>
            <person name="Weber N.D."/>
            <person name="Virtaneva K."/>
            <person name="Barbian K."/>
            <person name="Babar A."/>
            <person name="Rosenke K."/>
        </authorList>
    </citation>
    <scope>NUCLEOTIDE SEQUENCE [LARGE SCALE GENOMIC DNA]</scope>
    <source>
        <strain evidence="3">CBS 101.48</strain>
    </source>
</reference>
<dbReference type="InterPro" id="IPR049128">
    <property type="entry name" value="Pop8-like_dom"/>
</dbReference>
<protein>
    <recommendedName>
        <fullName evidence="2">Ribonucleases P/MRP subunit Pop8-like domain-containing protein</fullName>
    </recommendedName>
</protein>
<dbReference type="GO" id="GO:1990904">
    <property type="term" value="C:ribonucleoprotein complex"/>
    <property type="evidence" value="ECO:0007669"/>
    <property type="project" value="UniProtKB-ARBA"/>
</dbReference>
<dbReference type="SUPFAM" id="SSF160350">
    <property type="entry name" value="Rnp2-like"/>
    <property type="match status" value="1"/>
</dbReference>
<sequence length="128" mass="14321">MASPAPNDTSILKPWHRHHLPLDQYQYLKIKIWAEKALDVKVTELAFRMSLQQAIGTTLGISGTGLKMDVLDWNDDTHTGIVKVPQRELIMIWGAFTTHHFSMAGQTCALDILDNSASLISLADHSRN</sequence>
<accession>A0A168MJ53</accession>
<dbReference type="OMA" id="ELTTVWS"/>
<dbReference type="GO" id="GO:0008033">
    <property type="term" value="P:tRNA processing"/>
    <property type="evidence" value="ECO:0007669"/>
    <property type="project" value="UniProtKB-KW"/>
</dbReference>
<organism evidence="3">
    <name type="scientific">Absidia glauca</name>
    <name type="common">Pin mould</name>
    <dbReference type="NCBI Taxonomy" id="4829"/>
    <lineage>
        <taxon>Eukaryota</taxon>
        <taxon>Fungi</taxon>
        <taxon>Fungi incertae sedis</taxon>
        <taxon>Mucoromycota</taxon>
        <taxon>Mucoromycotina</taxon>
        <taxon>Mucoromycetes</taxon>
        <taxon>Mucorales</taxon>
        <taxon>Cunninghamellaceae</taxon>
        <taxon>Absidia</taxon>
    </lineage>
</organism>
<dbReference type="EMBL" id="LT552278">
    <property type="protein sequence ID" value="SAL98617.1"/>
    <property type="molecule type" value="Genomic_DNA"/>
</dbReference>